<dbReference type="SUPFAM" id="SSF53254">
    <property type="entry name" value="Phosphoglycerate mutase-like"/>
    <property type="match status" value="1"/>
</dbReference>
<evidence type="ECO:0000313" key="2">
    <source>
        <dbReference type="Proteomes" id="UP000277671"/>
    </source>
</evidence>
<accession>A0A495JJQ0</accession>
<organism evidence="1 2">
    <name type="scientific">Micromonospora pisi</name>
    <dbReference type="NCBI Taxonomy" id="589240"/>
    <lineage>
        <taxon>Bacteria</taxon>
        <taxon>Bacillati</taxon>
        <taxon>Actinomycetota</taxon>
        <taxon>Actinomycetes</taxon>
        <taxon>Micromonosporales</taxon>
        <taxon>Micromonosporaceae</taxon>
        <taxon>Micromonospora</taxon>
    </lineage>
</organism>
<sequence length="177" mass="18627">MTKRVVLLRHAKAERPARIADFERPLTARGYADAGAAGAWLANAGHLPSAVICSPAKRTRQTWHGVALGMAETPVGRAGVEVQVGGGPVVSYEPGVYDGDASELLDLIRRVDPEMGVVLLIGHNPSISGLSQLLDPVHADPDGLRTSGIAVHRLSAERWTEIGPGRAPLDGAHTARS</sequence>
<evidence type="ECO:0000313" key="1">
    <source>
        <dbReference type="EMBL" id="RKR89153.1"/>
    </source>
</evidence>
<name>A0A495JJQ0_9ACTN</name>
<protein>
    <submittedName>
        <fullName evidence="1">Phosphohistidine phosphatase</fullName>
    </submittedName>
</protein>
<dbReference type="AlphaFoldDB" id="A0A495JJQ0"/>
<dbReference type="RefSeq" id="WP_121157652.1">
    <property type="nucleotide sequence ID" value="NZ_RBKT01000001.1"/>
</dbReference>
<dbReference type="Proteomes" id="UP000277671">
    <property type="component" value="Unassembled WGS sequence"/>
</dbReference>
<gene>
    <name evidence="1" type="ORF">BDK92_3491</name>
</gene>
<dbReference type="PANTHER" id="PTHR47623">
    <property type="entry name" value="OS09G0287300 PROTEIN"/>
    <property type="match status" value="1"/>
</dbReference>
<comment type="caution">
    <text evidence="1">The sequence shown here is derived from an EMBL/GenBank/DDBJ whole genome shotgun (WGS) entry which is preliminary data.</text>
</comment>
<dbReference type="InterPro" id="IPR013078">
    <property type="entry name" value="His_Pase_superF_clade-1"/>
</dbReference>
<dbReference type="Pfam" id="PF00300">
    <property type="entry name" value="His_Phos_1"/>
    <property type="match status" value="1"/>
</dbReference>
<dbReference type="InterPro" id="IPR029033">
    <property type="entry name" value="His_PPase_superfam"/>
</dbReference>
<dbReference type="PANTHER" id="PTHR47623:SF1">
    <property type="entry name" value="OS09G0287300 PROTEIN"/>
    <property type="match status" value="1"/>
</dbReference>
<dbReference type="OrthoDB" id="9810154at2"/>
<dbReference type="SMART" id="SM00855">
    <property type="entry name" value="PGAM"/>
    <property type="match status" value="1"/>
</dbReference>
<dbReference type="EMBL" id="RBKT01000001">
    <property type="protein sequence ID" value="RKR89153.1"/>
    <property type="molecule type" value="Genomic_DNA"/>
</dbReference>
<proteinExistence type="predicted"/>
<dbReference type="Gene3D" id="3.40.50.1240">
    <property type="entry name" value="Phosphoglycerate mutase-like"/>
    <property type="match status" value="1"/>
</dbReference>
<keyword evidence="2" id="KW-1185">Reference proteome</keyword>
<reference evidence="1 2" key="1">
    <citation type="submission" date="2018-10" db="EMBL/GenBank/DDBJ databases">
        <title>Sequencing the genomes of 1000 actinobacteria strains.</title>
        <authorList>
            <person name="Klenk H.-P."/>
        </authorList>
    </citation>
    <scope>NUCLEOTIDE SEQUENCE [LARGE SCALE GENOMIC DNA]</scope>
    <source>
        <strain evidence="1 2">DSM 45175</strain>
    </source>
</reference>